<dbReference type="Gramene" id="OMP11699">
    <property type="protein sequence ID" value="OMP11699"/>
    <property type="gene ID" value="CCACVL1_00331"/>
</dbReference>
<reference evidence="1 2" key="1">
    <citation type="submission" date="2013-09" db="EMBL/GenBank/DDBJ databases">
        <title>Corchorus capsularis genome sequencing.</title>
        <authorList>
            <person name="Alam M."/>
            <person name="Haque M.S."/>
            <person name="Islam M.S."/>
            <person name="Emdad E.M."/>
            <person name="Islam M.M."/>
            <person name="Ahmed B."/>
            <person name="Halim A."/>
            <person name="Hossen Q.M.M."/>
            <person name="Hossain M.Z."/>
            <person name="Ahmed R."/>
            <person name="Khan M.M."/>
            <person name="Islam R."/>
            <person name="Rashid M.M."/>
            <person name="Khan S.A."/>
            <person name="Rahman M.S."/>
            <person name="Alam M."/>
        </authorList>
    </citation>
    <scope>NUCLEOTIDE SEQUENCE [LARGE SCALE GENOMIC DNA]</scope>
    <source>
        <strain evidence="2">cv. CVL-1</strain>
        <tissue evidence="1">Whole seedling</tissue>
    </source>
</reference>
<dbReference type="OrthoDB" id="505263at2759"/>
<protein>
    <submittedName>
        <fullName evidence="1">Uncharacterized protein</fullName>
    </submittedName>
</protein>
<comment type="caution">
    <text evidence="1">The sequence shown here is derived from an EMBL/GenBank/DDBJ whole genome shotgun (WGS) entry which is preliminary data.</text>
</comment>
<accession>A0A1R3KXF5</accession>
<sequence length="298" mass="33151">MSAISHKNFQTPLTVTKLPTSCHCCCLQSKSPASLRFYLSTFPATARVSFSSSSCKIRAVHGGERAQASTSAWDEKPFDILPDGKKGYLDELDVVSFLNPPKDLIPLDPSSYNPAAYLWKKIGEIPEERRYRLLQLLDPRLISRAWAIAGTRYDDPKLVKKSASNLLSTKDGEISYEFYNCRSSGGGSIVSRFANNLSPLYFEVTQLKEVMSTEAPCDFAYEFGDGLLELHECPAGFPRPVKHPYPFSDLVVIYIRHIGPGVLVGQAWQEGKKIDQVPRKLCGEILMVKDYAASGEND</sequence>
<dbReference type="PANTHER" id="PTHR37201">
    <property type="entry name" value="WD REPEAT PROTEIN"/>
    <property type="match status" value="1"/>
</dbReference>
<organism evidence="1 2">
    <name type="scientific">Corchorus capsularis</name>
    <name type="common">Jute</name>
    <dbReference type="NCBI Taxonomy" id="210143"/>
    <lineage>
        <taxon>Eukaryota</taxon>
        <taxon>Viridiplantae</taxon>
        <taxon>Streptophyta</taxon>
        <taxon>Embryophyta</taxon>
        <taxon>Tracheophyta</taxon>
        <taxon>Spermatophyta</taxon>
        <taxon>Magnoliopsida</taxon>
        <taxon>eudicotyledons</taxon>
        <taxon>Gunneridae</taxon>
        <taxon>Pentapetalae</taxon>
        <taxon>rosids</taxon>
        <taxon>malvids</taxon>
        <taxon>Malvales</taxon>
        <taxon>Malvaceae</taxon>
        <taxon>Grewioideae</taxon>
        <taxon>Apeibeae</taxon>
        <taxon>Corchorus</taxon>
    </lineage>
</organism>
<proteinExistence type="predicted"/>
<dbReference type="EMBL" id="AWWV01001020">
    <property type="protein sequence ID" value="OMP11699.1"/>
    <property type="molecule type" value="Genomic_DNA"/>
</dbReference>
<keyword evidence="2" id="KW-1185">Reference proteome</keyword>
<dbReference type="AlphaFoldDB" id="A0A1R3KXF5"/>
<evidence type="ECO:0000313" key="2">
    <source>
        <dbReference type="Proteomes" id="UP000188268"/>
    </source>
</evidence>
<name>A0A1R3KXF5_COCAP</name>
<dbReference type="OMA" id="PWDDKPY"/>
<evidence type="ECO:0000313" key="1">
    <source>
        <dbReference type="EMBL" id="OMP11699.1"/>
    </source>
</evidence>
<dbReference type="PANTHER" id="PTHR37201:SF1">
    <property type="entry name" value="WD REPEAT PROTEIN"/>
    <property type="match status" value="1"/>
</dbReference>
<dbReference type="Proteomes" id="UP000188268">
    <property type="component" value="Unassembled WGS sequence"/>
</dbReference>
<dbReference type="STRING" id="210143.A0A1R3KXF5"/>
<gene>
    <name evidence="1" type="ORF">CCACVL1_00331</name>
</gene>